<dbReference type="AlphaFoldDB" id="A0A2J0JHN7"/>
<dbReference type="InterPro" id="IPR008930">
    <property type="entry name" value="Terpenoid_cyclase/PrenylTrfase"/>
</dbReference>
<keyword evidence="1" id="KW-0732">Signal</keyword>
<evidence type="ECO:0008006" key="4">
    <source>
        <dbReference type="Google" id="ProtNLM"/>
    </source>
</evidence>
<reference evidence="3" key="1">
    <citation type="submission" date="2017-09" db="EMBL/GenBank/DDBJ databases">
        <title>Depth-based differentiation of microbial function through sediment-hosted aquifers and enrichment of novel symbionts in the deep terrestrial subsurface.</title>
        <authorList>
            <person name="Probst A.J."/>
            <person name="Ladd B."/>
            <person name="Jarett J.K."/>
            <person name="Geller-Mcgrath D.E."/>
            <person name="Sieber C.M.K."/>
            <person name="Emerson J.B."/>
            <person name="Anantharaman K."/>
            <person name="Thomas B.C."/>
            <person name="Malmstrom R."/>
            <person name="Stieglmeier M."/>
            <person name="Klingl A."/>
            <person name="Woyke T."/>
            <person name="Ryan C.M."/>
            <person name="Banfield J.F."/>
        </authorList>
    </citation>
    <scope>NUCLEOTIDE SEQUENCE [LARGE SCALE GENOMIC DNA]</scope>
</reference>
<gene>
    <name evidence="2" type="ORF">COU48_01840</name>
</gene>
<evidence type="ECO:0000313" key="3">
    <source>
        <dbReference type="Proteomes" id="UP000228613"/>
    </source>
</evidence>
<dbReference type="Proteomes" id="UP000228613">
    <property type="component" value="Unassembled WGS sequence"/>
</dbReference>
<protein>
    <recommendedName>
        <fullName evidence="4">Squalene cyclase C-terminal domain-containing protein</fullName>
    </recommendedName>
</protein>
<dbReference type="Gene3D" id="1.50.10.20">
    <property type="match status" value="1"/>
</dbReference>
<evidence type="ECO:0000313" key="2">
    <source>
        <dbReference type="EMBL" id="PIR68839.1"/>
    </source>
</evidence>
<name>A0A2J0JHN7_9BACT</name>
<proteinExistence type="predicted"/>
<dbReference type="SUPFAM" id="SSF48239">
    <property type="entry name" value="Terpenoid cyclases/Protein prenyltransferases"/>
    <property type="match status" value="1"/>
</dbReference>
<feature type="signal peptide" evidence="1">
    <location>
        <begin position="1"/>
        <end position="28"/>
    </location>
</feature>
<accession>A0A2J0JHN7</accession>
<dbReference type="CDD" id="cd00688">
    <property type="entry name" value="ISOPREN_C2_like"/>
    <property type="match status" value="1"/>
</dbReference>
<organism evidence="2 3">
    <name type="scientific">Candidatus Nomurabacteria bacterium CG10_big_fil_rev_8_21_14_0_10_03_31_7</name>
    <dbReference type="NCBI Taxonomy" id="1974730"/>
    <lineage>
        <taxon>Bacteria</taxon>
        <taxon>Candidatus Nomuraibacteriota</taxon>
    </lineage>
</organism>
<feature type="chain" id="PRO_5014369664" description="Squalene cyclase C-terminal domain-containing protein" evidence="1">
    <location>
        <begin position="29"/>
        <end position="618"/>
    </location>
</feature>
<dbReference type="EMBL" id="PFCP01000049">
    <property type="protein sequence ID" value="PIR68839.1"/>
    <property type="molecule type" value="Genomic_DNA"/>
</dbReference>
<sequence>MKIKNIFITLLLSIILLTTITNSTKADATDINLTIRDGDTIVFSSIVPLNISEIISINDFTGNPHDIDSKSVLSLINDADTLSTDFNISDLEYYDSFGSLYLKCITDIVGNQCDNWQYTINNIYPETGMDSTILTGGENVYLYFGPQHKTTLNSNEIKTNEDLIVSTEDYDYQNNSWIKRTGVIIGITQPDPNNPWSPIEILTNIVDGNGKATFSLIPEGLYNVGIKEDFYFPTETLTVTKSPEPIIMIGGGGSVSSGGSYYVPLPVIKPDTKKEFDFKKAFDFLILKQKENGSFGEDIYTDWTAISIASKENQDIKTTSIIKLIKYFEEFKTLSTFLTDFERHTMALMSLGLNPYNTNGENYIKKIVDNFDGKQFGDLEKDNDDIFALIVLNNSGYTKEEDIINNTITFILSKQKENGSWDESVDMTSAAIQALSLYQPNEEINIALARAKEFLKQNQKDDGGFGNIFSTAWTIQGILALSEKPEEWIKNNNTPIDYLIKNQDITDIEKNSSTEENINIKNKIWETAYVVTALSNKTWNQIMQKFEKPINTIIVEEKNVLEEKINKVSKTPTQKTKKIANQNISTAISAFDNTKIINNQTIKKNWFKKLLENIFGNL</sequence>
<evidence type="ECO:0000256" key="1">
    <source>
        <dbReference type="SAM" id="SignalP"/>
    </source>
</evidence>
<comment type="caution">
    <text evidence="2">The sequence shown here is derived from an EMBL/GenBank/DDBJ whole genome shotgun (WGS) entry which is preliminary data.</text>
</comment>